<feature type="compositionally biased region" description="Basic and acidic residues" evidence="1">
    <location>
        <begin position="30"/>
        <end position="50"/>
    </location>
</feature>
<dbReference type="EMBL" id="AP003140">
    <property type="protein sequence ID" value="BAD86987.1"/>
    <property type="molecule type" value="Genomic_DNA"/>
</dbReference>
<feature type="region of interest" description="Disordered" evidence="1">
    <location>
        <begin position="1"/>
        <end position="314"/>
    </location>
</feature>
<accession>Q5JNH1</accession>
<dbReference type="InterPro" id="IPR007649">
    <property type="entry name" value="DUF591"/>
</dbReference>
<dbReference type="Pfam" id="PF04569">
    <property type="entry name" value="DUF591"/>
    <property type="match status" value="1"/>
</dbReference>
<feature type="domain" description="DUF591" evidence="2">
    <location>
        <begin position="99"/>
        <end position="141"/>
    </location>
</feature>
<evidence type="ECO:0000313" key="3">
    <source>
        <dbReference type="EMBL" id="BAD86987.1"/>
    </source>
</evidence>
<proteinExistence type="predicted"/>
<evidence type="ECO:0000256" key="1">
    <source>
        <dbReference type="SAM" id="MobiDB-lite"/>
    </source>
</evidence>
<organism evidence="3">
    <name type="scientific">Oryza sativa subsp. japonica</name>
    <name type="common">Rice</name>
    <dbReference type="NCBI Taxonomy" id="39947"/>
    <lineage>
        <taxon>Eukaryota</taxon>
        <taxon>Viridiplantae</taxon>
        <taxon>Streptophyta</taxon>
        <taxon>Embryophyta</taxon>
        <taxon>Tracheophyta</taxon>
        <taxon>Spermatophyta</taxon>
        <taxon>Magnoliopsida</taxon>
        <taxon>Liliopsida</taxon>
        <taxon>Poales</taxon>
        <taxon>Poaceae</taxon>
        <taxon>BOP clade</taxon>
        <taxon>Oryzoideae</taxon>
        <taxon>Oryzeae</taxon>
        <taxon>Oryzinae</taxon>
        <taxon>Oryza</taxon>
        <taxon>Oryza sativa</taxon>
    </lineage>
</organism>
<evidence type="ECO:0000259" key="2">
    <source>
        <dbReference type="Pfam" id="PF04569"/>
    </source>
</evidence>
<protein>
    <submittedName>
        <fullName evidence="3">Uncharacterized protein OSJNBa0025P13.18</fullName>
    </submittedName>
</protein>
<gene>
    <name evidence="3" type="primary">OSJNBa0025P13.18</name>
</gene>
<dbReference type="AlphaFoldDB" id="Q5JNH1"/>
<sequence length="349" mass="36134">MRGRGRGEWAGAREGGGPRPNEARPRRRKPVDAVHRAGRKAFDRSPRGRAAEVASTWMPRRMGKGEEAGQADPMAVDERREPANGGEGEVKGIPGSVAARGIDARGADDGGLRRQQSPEIKRGNRGGATRGRFKEEGASPGHGELISGTGWGGGLPRRAGDGGGLRERAATAASLWRAAARPGAASMRDRGASRATTRAREGEDEREGGNGGWHYQAETGAVTSGRRRGSELSGLGPGKGKKRDGRSPRLASTHAPASDACDGEETKARGGSGGKASTMARETVLGGGQGERAGGELVQSHDQRPRFGRKRLGPWMTSAVGMPLSALEASGVERRGGSAAGHDAGGARA</sequence>
<feature type="compositionally biased region" description="Basic and acidic residues" evidence="1">
    <location>
        <begin position="102"/>
        <end position="112"/>
    </location>
</feature>
<name>Q5JNH1_ORYSJ</name>
<reference evidence="3" key="1">
    <citation type="journal article" date="2002" name="Nature">
        <title>The genome sequence and structure of rice chromosome 1.</title>
        <authorList>
            <person name="Sasaki T."/>
            <person name="Matsumoto T."/>
            <person name="Yamamoto K."/>
            <person name="Sakata K."/>
            <person name="Baba T."/>
            <person name="Katayose Y."/>
            <person name="Wu J."/>
            <person name="Niimura Y."/>
            <person name="Cheng Z."/>
            <person name="Nagamura Y."/>
            <person name="Antonio B.A."/>
            <person name="Kanamori H."/>
            <person name="Hosokawa S."/>
            <person name="Masukawa M."/>
            <person name="Arikawa K."/>
            <person name="Chiden Y."/>
            <person name="Hayashi M."/>
            <person name="Okamoto M."/>
            <person name="Ando T."/>
            <person name="Aoki H."/>
            <person name="Arita K."/>
            <person name="Hamada M."/>
            <person name="Harada C."/>
            <person name="Hijishita S."/>
            <person name="Honda M."/>
            <person name="Ichikawa Y."/>
            <person name="Idonuma A."/>
            <person name="Iijima M."/>
            <person name="Ikeda M."/>
            <person name="Ikeno M."/>
            <person name="Itoh S."/>
            <person name="Itoh T."/>
            <person name="Itoh Y."/>
            <person name="Itoh Y."/>
            <person name="Iwabuchi A."/>
            <person name="Kamiya K."/>
            <person name="Karasawa W."/>
            <person name="Katagiri S."/>
            <person name="Kikuta A."/>
            <person name="Kobayashi N."/>
            <person name="Kono I."/>
            <person name="Machita K."/>
            <person name="Maehara T."/>
            <person name="Mizuno H."/>
            <person name="Mizubayashi T."/>
            <person name="Mukai Y."/>
            <person name="Nagasaki H."/>
            <person name="Nakashima M."/>
            <person name="Nakama Y."/>
            <person name="Nakamichi Y."/>
            <person name="Nakamura M."/>
            <person name="Namiki N."/>
            <person name="Negishi M."/>
            <person name="Ohta I."/>
            <person name="Ono N."/>
            <person name="Saji S."/>
            <person name="Sakai K."/>
            <person name="Shibata M."/>
            <person name="Shimokawa T."/>
            <person name="Shomura A."/>
            <person name="Song J."/>
            <person name="Takazaki Y."/>
            <person name="Terasawa K."/>
            <person name="Tsuji K."/>
            <person name="Waki K."/>
            <person name="Yamagata H."/>
            <person name="Yamane H."/>
            <person name="Yoshiki S."/>
            <person name="Yoshihara R."/>
            <person name="Yukawa K."/>
            <person name="Zhong H."/>
            <person name="Iwama H."/>
            <person name="Endo T."/>
            <person name="Ito H."/>
            <person name="Hahn J.H."/>
            <person name="Kim H.I."/>
            <person name="Eun M.Y."/>
            <person name="Yano M."/>
            <person name="Jiang J."/>
            <person name="Gojobori T."/>
        </authorList>
    </citation>
    <scope>NUCLEOTIDE SEQUENCE [LARGE SCALE GENOMIC DNA]</scope>
</reference>
<feature type="compositionally biased region" description="Low complexity" evidence="1">
    <location>
        <begin position="170"/>
        <end position="185"/>
    </location>
</feature>
<dbReference type="Proteomes" id="UP000817658">
    <property type="component" value="Chromosome 1"/>
</dbReference>
<feature type="compositionally biased region" description="Basic and acidic residues" evidence="1">
    <location>
        <begin position="158"/>
        <end position="169"/>
    </location>
</feature>
<feature type="compositionally biased region" description="Basic and acidic residues" evidence="1">
    <location>
        <begin position="187"/>
        <end position="203"/>
    </location>
</feature>